<evidence type="ECO:0000313" key="5">
    <source>
        <dbReference type="Proteomes" id="UP000010384"/>
    </source>
</evidence>
<dbReference type="STRING" id="251229.Chro_3481"/>
<organism evidence="4 5">
    <name type="scientific">Chroococcidiopsis thermalis (strain PCC 7203)</name>
    <dbReference type="NCBI Taxonomy" id="251229"/>
    <lineage>
        <taxon>Bacteria</taxon>
        <taxon>Bacillati</taxon>
        <taxon>Cyanobacteriota</taxon>
        <taxon>Cyanophyceae</taxon>
        <taxon>Chroococcidiopsidales</taxon>
        <taxon>Chroococcidiopsidaceae</taxon>
        <taxon>Chroococcidiopsis</taxon>
    </lineage>
</organism>
<dbReference type="EMBL" id="CP003597">
    <property type="protein sequence ID" value="AFY88939.1"/>
    <property type="molecule type" value="Genomic_DNA"/>
</dbReference>
<protein>
    <submittedName>
        <fullName evidence="4">O-methyltransferase family 3</fullName>
    </submittedName>
</protein>
<dbReference type="InParanoid" id="K9U3W7"/>
<evidence type="ECO:0000256" key="3">
    <source>
        <dbReference type="ARBA" id="ARBA00022691"/>
    </source>
</evidence>
<evidence type="ECO:0000313" key="4">
    <source>
        <dbReference type="EMBL" id="AFY88939.1"/>
    </source>
</evidence>
<dbReference type="KEGG" id="cthe:Chro_3481"/>
<dbReference type="PATRIC" id="fig|251229.3.peg.4058"/>
<keyword evidence="1 4" id="KW-0489">Methyltransferase</keyword>
<dbReference type="GO" id="GO:0008171">
    <property type="term" value="F:O-methyltransferase activity"/>
    <property type="evidence" value="ECO:0007669"/>
    <property type="project" value="InterPro"/>
</dbReference>
<gene>
    <name evidence="4" type="ORF">Chro_3481</name>
</gene>
<dbReference type="Gene3D" id="3.40.50.150">
    <property type="entry name" value="Vaccinia Virus protein VP39"/>
    <property type="match status" value="1"/>
</dbReference>
<dbReference type="AlphaFoldDB" id="K9U3W7"/>
<dbReference type="PANTHER" id="PTHR43167:SF1">
    <property type="entry name" value="PUTATIVE (AFU_ORTHOLOGUE AFUA_6G01830)-RELATED"/>
    <property type="match status" value="1"/>
</dbReference>
<dbReference type="InterPro" id="IPR029063">
    <property type="entry name" value="SAM-dependent_MTases_sf"/>
</dbReference>
<dbReference type="InterPro" id="IPR002935">
    <property type="entry name" value="SAM_O-MeTrfase"/>
</dbReference>
<proteinExistence type="predicted"/>
<dbReference type="GO" id="GO:0032259">
    <property type="term" value="P:methylation"/>
    <property type="evidence" value="ECO:0007669"/>
    <property type="project" value="UniProtKB-KW"/>
</dbReference>
<keyword evidence="3" id="KW-0949">S-adenosyl-L-methionine</keyword>
<evidence type="ECO:0000256" key="2">
    <source>
        <dbReference type="ARBA" id="ARBA00022679"/>
    </source>
</evidence>
<dbReference type="Pfam" id="PF13578">
    <property type="entry name" value="Methyltransf_24"/>
    <property type="match status" value="1"/>
</dbReference>
<dbReference type="PROSITE" id="PS51682">
    <property type="entry name" value="SAM_OMT_I"/>
    <property type="match status" value="1"/>
</dbReference>
<reference evidence="4 5" key="1">
    <citation type="submission" date="2012-06" db="EMBL/GenBank/DDBJ databases">
        <title>Finished chromosome of genome of Chroococcidiopsis thermalis PCC 7203.</title>
        <authorList>
            <consortium name="US DOE Joint Genome Institute"/>
            <person name="Gugger M."/>
            <person name="Coursin T."/>
            <person name="Rippka R."/>
            <person name="Tandeau De Marsac N."/>
            <person name="Huntemann M."/>
            <person name="Wei C.-L."/>
            <person name="Han J."/>
            <person name="Detter J.C."/>
            <person name="Han C."/>
            <person name="Tapia R."/>
            <person name="Davenport K."/>
            <person name="Daligault H."/>
            <person name="Erkkila T."/>
            <person name="Gu W."/>
            <person name="Munk A.C.C."/>
            <person name="Teshima H."/>
            <person name="Xu Y."/>
            <person name="Chain P."/>
            <person name="Chen A."/>
            <person name="Krypides N."/>
            <person name="Mavromatis K."/>
            <person name="Markowitz V."/>
            <person name="Szeto E."/>
            <person name="Ivanova N."/>
            <person name="Mikhailova N."/>
            <person name="Ovchinnikova G."/>
            <person name="Pagani I."/>
            <person name="Pati A."/>
            <person name="Goodwin L."/>
            <person name="Peters L."/>
            <person name="Pitluck S."/>
            <person name="Woyke T."/>
            <person name="Kerfeld C."/>
        </authorList>
    </citation>
    <scope>NUCLEOTIDE SEQUENCE [LARGE SCALE GENOMIC DNA]</scope>
    <source>
        <strain evidence="4 5">PCC 7203</strain>
    </source>
</reference>
<sequence>MTSILAGSTLQLPEVRAVLERLHDLADRNDNSIIQQVLSSGYDWKSASPAQNAATFREALLPIAPDVGRFLYGVARSISAQRIVEFGTSYGISTIYLAAAMRDRNGGLVIGSEMESSKVMQATENIAAAGLLPFVEIRAGDALETLRDPGGTIDLLFLDGWNNLYLDVLQLVSNNLRSGAVILADDLNITPEQMAPYLEYVRNPANGFISVALPIDDGIEYSVKL</sequence>
<dbReference type="SUPFAM" id="SSF53335">
    <property type="entry name" value="S-adenosyl-L-methionine-dependent methyltransferases"/>
    <property type="match status" value="1"/>
</dbReference>
<name>K9U3W7_CHRTP</name>
<keyword evidence="2 4" id="KW-0808">Transferase</keyword>
<dbReference type="HOGENOM" id="CLU_067676_7_1_3"/>
<evidence type="ECO:0000256" key="1">
    <source>
        <dbReference type="ARBA" id="ARBA00022603"/>
    </source>
</evidence>
<accession>K9U3W7</accession>
<dbReference type="Proteomes" id="UP000010384">
    <property type="component" value="Chromosome"/>
</dbReference>
<dbReference type="eggNOG" id="COG4122">
    <property type="taxonomic scope" value="Bacteria"/>
</dbReference>
<keyword evidence="5" id="KW-1185">Reference proteome</keyword>
<dbReference type="PANTHER" id="PTHR43167">
    <property type="entry name" value="PUTATIVE (AFU_ORTHOLOGUE AFUA_6G01830)-RELATED"/>
    <property type="match status" value="1"/>
</dbReference>
<dbReference type="RefSeq" id="WP_015155484.1">
    <property type="nucleotide sequence ID" value="NC_019695.1"/>
</dbReference>
<dbReference type="OrthoDB" id="9799672at2"/>